<gene>
    <name evidence="1" type="ORF">PHYPA_018448</name>
</gene>
<dbReference type="PaxDb" id="3218-PP1S36_136V6.1"/>
<dbReference type="Gramene" id="Pp3c14_13080V3.1">
    <property type="protein sequence ID" value="Pp3c14_13080V3.1"/>
    <property type="gene ID" value="Pp3c14_13080"/>
</dbReference>
<organism evidence="1">
    <name type="scientific">Physcomitrium patens</name>
    <name type="common">Spreading-leaved earth moss</name>
    <name type="synonym">Physcomitrella patens</name>
    <dbReference type="NCBI Taxonomy" id="3218"/>
    <lineage>
        <taxon>Eukaryota</taxon>
        <taxon>Viridiplantae</taxon>
        <taxon>Streptophyta</taxon>
        <taxon>Embryophyta</taxon>
        <taxon>Bryophyta</taxon>
        <taxon>Bryophytina</taxon>
        <taxon>Bryopsida</taxon>
        <taxon>Funariidae</taxon>
        <taxon>Funariales</taxon>
        <taxon>Funariaceae</taxon>
        <taxon>Physcomitrium</taxon>
    </lineage>
</organism>
<keyword evidence="3" id="KW-1185">Reference proteome</keyword>
<proteinExistence type="predicted"/>
<dbReference type="EnsemblPlants" id="Pp3c14_13080V3.1">
    <property type="protein sequence ID" value="Pp3c14_13080V3.1"/>
    <property type="gene ID" value="Pp3c14_13080"/>
</dbReference>
<evidence type="ECO:0000313" key="2">
    <source>
        <dbReference type="EnsemblPlants" id="Pp3c14_13080V3.1"/>
    </source>
</evidence>
<reference evidence="2" key="3">
    <citation type="submission" date="2020-12" db="UniProtKB">
        <authorList>
            <consortium name="EnsemblPlants"/>
        </authorList>
    </citation>
    <scope>IDENTIFICATION</scope>
</reference>
<dbReference type="Proteomes" id="UP000006727">
    <property type="component" value="Chromosome 14"/>
</dbReference>
<name>A0A2K1JHL3_PHYPA</name>
<sequence length="29" mass="3205">MLRAAVLLDGCAALVWVPLSCWKKVMCRA</sequence>
<evidence type="ECO:0000313" key="1">
    <source>
        <dbReference type="EMBL" id="PNR41045.1"/>
    </source>
</evidence>
<reference evidence="1 3" key="2">
    <citation type="journal article" date="2018" name="Plant J.">
        <title>The Physcomitrella patens chromosome-scale assembly reveals moss genome structure and evolution.</title>
        <authorList>
            <person name="Lang D."/>
            <person name="Ullrich K.K."/>
            <person name="Murat F."/>
            <person name="Fuchs J."/>
            <person name="Jenkins J."/>
            <person name="Haas F.B."/>
            <person name="Piednoel M."/>
            <person name="Gundlach H."/>
            <person name="Van Bel M."/>
            <person name="Meyberg R."/>
            <person name="Vives C."/>
            <person name="Morata J."/>
            <person name="Symeonidi A."/>
            <person name="Hiss M."/>
            <person name="Muchero W."/>
            <person name="Kamisugi Y."/>
            <person name="Saleh O."/>
            <person name="Blanc G."/>
            <person name="Decker E.L."/>
            <person name="van Gessel N."/>
            <person name="Grimwood J."/>
            <person name="Hayes R.D."/>
            <person name="Graham S.W."/>
            <person name="Gunter L.E."/>
            <person name="McDaniel S.F."/>
            <person name="Hoernstein S.N.W."/>
            <person name="Larsson A."/>
            <person name="Li F.W."/>
            <person name="Perroud P.F."/>
            <person name="Phillips J."/>
            <person name="Ranjan P."/>
            <person name="Rokshar D.S."/>
            <person name="Rothfels C.J."/>
            <person name="Schneider L."/>
            <person name="Shu S."/>
            <person name="Stevenson D.W."/>
            <person name="Thummler F."/>
            <person name="Tillich M."/>
            <person name="Villarreal Aguilar J.C."/>
            <person name="Widiez T."/>
            <person name="Wong G.K."/>
            <person name="Wymore A."/>
            <person name="Zhang Y."/>
            <person name="Zimmer A.D."/>
            <person name="Quatrano R.S."/>
            <person name="Mayer K.F.X."/>
            <person name="Goodstein D."/>
            <person name="Casacuberta J.M."/>
            <person name="Vandepoele K."/>
            <person name="Reski R."/>
            <person name="Cuming A.C."/>
            <person name="Tuskan G.A."/>
            <person name="Maumus F."/>
            <person name="Salse J."/>
            <person name="Schmutz J."/>
            <person name="Rensing S.A."/>
        </authorList>
    </citation>
    <scope>NUCLEOTIDE SEQUENCE [LARGE SCALE GENOMIC DNA]</scope>
    <source>
        <strain evidence="2 3">cv. Gransden 2004</strain>
    </source>
</reference>
<reference evidence="1 3" key="1">
    <citation type="journal article" date="2008" name="Science">
        <title>The Physcomitrella genome reveals evolutionary insights into the conquest of land by plants.</title>
        <authorList>
            <person name="Rensing S."/>
            <person name="Lang D."/>
            <person name="Zimmer A."/>
            <person name="Terry A."/>
            <person name="Salamov A."/>
            <person name="Shapiro H."/>
            <person name="Nishiyama T."/>
            <person name="Perroud P.-F."/>
            <person name="Lindquist E."/>
            <person name="Kamisugi Y."/>
            <person name="Tanahashi T."/>
            <person name="Sakakibara K."/>
            <person name="Fujita T."/>
            <person name="Oishi K."/>
            <person name="Shin-I T."/>
            <person name="Kuroki Y."/>
            <person name="Toyoda A."/>
            <person name="Suzuki Y."/>
            <person name="Hashimoto A."/>
            <person name="Yamaguchi K."/>
            <person name="Sugano A."/>
            <person name="Kohara Y."/>
            <person name="Fujiyama A."/>
            <person name="Anterola A."/>
            <person name="Aoki S."/>
            <person name="Ashton N."/>
            <person name="Barbazuk W.B."/>
            <person name="Barker E."/>
            <person name="Bennetzen J."/>
            <person name="Bezanilla M."/>
            <person name="Blankenship R."/>
            <person name="Cho S.H."/>
            <person name="Dutcher S."/>
            <person name="Estelle M."/>
            <person name="Fawcett J.A."/>
            <person name="Gundlach H."/>
            <person name="Hanada K."/>
            <person name="Heyl A."/>
            <person name="Hicks K.A."/>
            <person name="Hugh J."/>
            <person name="Lohr M."/>
            <person name="Mayer K."/>
            <person name="Melkozernov A."/>
            <person name="Murata T."/>
            <person name="Nelson D."/>
            <person name="Pils B."/>
            <person name="Prigge M."/>
            <person name="Reiss B."/>
            <person name="Renner T."/>
            <person name="Rombauts S."/>
            <person name="Rushton P."/>
            <person name="Sanderfoot A."/>
            <person name="Schween G."/>
            <person name="Shiu S.-H."/>
            <person name="Stueber K."/>
            <person name="Theodoulou F.L."/>
            <person name="Tu H."/>
            <person name="Van de Peer Y."/>
            <person name="Verrier P.J."/>
            <person name="Waters E."/>
            <person name="Wood A."/>
            <person name="Yang L."/>
            <person name="Cove D."/>
            <person name="Cuming A."/>
            <person name="Hasebe M."/>
            <person name="Lucas S."/>
            <person name="Mishler D.B."/>
            <person name="Reski R."/>
            <person name="Grigoriev I."/>
            <person name="Quatrano R.S."/>
            <person name="Boore J.L."/>
        </authorList>
    </citation>
    <scope>NUCLEOTIDE SEQUENCE [LARGE SCALE GENOMIC DNA]</scope>
    <source>
        <strain evidence="2 3">cv. Gransden 2004</strain>
    </source>
</reference>
<protein>
    <submittedName>
        <fullName evidence="1 2">Uncharacterized protein</fullName>
    </submittedName>
</protein>
<accession>A0A2K1JHL3</accession>
<dbReference type="AlphaFoldDB" id="A0A2K1JHL3"/>
<evidence type="ECO:0000313" key="3">
    <source>
        <dbReference type="Proteomes" id="UP000006727"/>
    </source>
</evidence>
<dbReference type="EMBL" id="ABEU02000014">
    <property type="protein sequence ID" value="PNR41045.1"/>
    <property type="molecule type" value="Genomic_DNA"/>
</dbReference>